<comment type="caution">
    <text evidence="2">The sequence shown here is derived from an EMBL/GenBank/DDBJ whole genome shotgun (WGS) entry which is preliminary data.</text>
</comment>
<keyword evidence="1" id="KW-0812">Transmembrane</keyword>
<sequence length="197" mass="22147">MFAREKLSHVVAVALLLMAVSIIAVASYFGVPRKAQHSFRISCTLEAKLCPDGSYVGRTGQNCEFEECAKPSITQDDTSDWKTYLNEEYGFEFKYPSSWSISLSKWPIHLIEGGDDIIVISTIDLTLAGITYCEAYPQDMRCELAGAWMIDWGDSTTVTAQMNYADGMTAMLTTLYKTSTKNKKDFKQFLSTFKFID</sequence>
<dbReference type="EMBL" id="MHNK01000010">
    <property type="protein sequence ID" value="OGZ44042.1"/>
    <property type="molecule type" value="Genomic_DNA"/>
</dbReference>
<gene>
    <name evidence="2" type="ORF">A2719_03740</name>
</gene>
<evidence type="ECO:0000313" key="3">
    <source>
        <dbReference type="Proteomes" id="UP000177480"/>
    </source>
</evidence>
<proteinExistence type="predicted"/>
<evidence type="ECO:0000313" key="2">
    <source>
        <dbReference type="EMBL" id="OGZ44042.1"/>
    </source>
</evidence>
<feature type="transmembrane region" description="Helical" evidence="1">
    <location>
        <begin position="12"/>
        <end position="31"/>
    </location>
</feature>
<reference evidence="2 3" key="1">
    <citation type="journal article" date="2016" name="Nat. Commun.">
        <title>Thousands of microbial genomes shed light on interconnected biogeochemical processes in an aquifer system.</title>
        <authorList>
            <person name="Anantharaman K."/>
            <person name="Brown C.T."/>
            <person name="Hug L.A."/>
            <person name="Sharon I."/>
            <person name="Castelle C.J."/>
            <person name="Probst A.J."/>
            <person name="Thomas B.C."/>
            <person name="Singh A."/>
            <person name="Wilkins M.J."/>
            <person name="Karaoz U."/>
            <person name="Brodie E.L."/>
            <person name="Williams K.H."/>
            <person name="Hubbard S.S."/>
            <person name="Banfield J.F."/>
        </authorList>
    </citation>
    <scope>NUCLEOTIDE SEQUENCE [LARGE SCALE GENOMIC DNA]</scope>
</reference>
<dbReference type="AlphaFoldDB" id="A0A1G2G221"/>
<keyword evidence="1" id="KW-0472">Membrane</keyword>
<organism evidence="2 3">
    <name type="scientific">Candidatus Ryanbacteria bacterium RIFCSPHIGHO2_01_FULL_45_22</name>
    <dbReference type="NCBI Taxonomy" id="1802114"/>
    <lineage>
        <taxon>Bacteria</taxon>
        <taxon>Candidatus Ryaniibacteriota</taxon>
    </lineage>
</organism>
<protein>
    <submittedName>
        <fullName evidence="2">Uncharacterized protein</fullName>
    </submittedName>
</protein>
<name>A0A1G2G221_9BACT</name>
<evidence type="ECO:0000256" key="1">
    <source>
        <dbReference type="SAM" id="Phobius"/>
    </source>
</evidence>
<accession>A0A1G2G221</accession>
<dbReference type="STRING" id="1802114.A2719_03740"/>
<keyword evidence="1" id="KW-1133">Transmembrane helix</keyword>
<dbReference type="Proteomes" id="UP000177480">
    <property type="component" value="Unassembled WGS sequence"/>
</dbReference>